<reference evidence="2 8" key="4">
    <citation type="submission" date="2020-07" db="EMBL/GenBank/DDBJ databases">
        <title>Bacterial metabolism rescues the inhibition of intestinal drug absorption by food and drug additives.</title>
        <authorList>
            <person name="Zou L."/>
            <person name="Spanogiannopoulos P."/>
            <person name="Chien H.-C."/>
            <person name="Pieper L.M."/>
            <person name="Cai W."/>
            <person name="Khuri N."/>
            <person name="Pottel J."/>
            <person name="Vora B."/>
            <person name="Ni Z."/>
            <person name="Tsakalozou E."/>
            <person name="Zhang W."/>
            <person name="Shoichet B.K."/>
            <person name="Giacomini K.M."/>
            <person name="Turnbaugh P.J."/>
        </authorList>
    </citation>
    <scope>NUCLEOTIDE SEQUENCE [LARGE SCALE GENOMIC DNA]</scope>
    <source>
        <strain evidence="2 8">F22</strain>
    </source>
</reference>
<evidence type="ECO:0000313" key="1">
    <source>
        <dbReference type="EMBL" id="CUM72169.1"/>
    </source>
</evidence>
<evidence type="ECO:0000313" key="2">
    <source>
        <dbReference type="EMBL" id="NUN87177.1"/>
    </source>
</evidence>
<gene>
    <name evidence="4" type="ORF">DW656_09985</name>
    <name evidence="3" type="ORF">DWW65_03300</name>
    <name evidence="1" type="ORF">ERS852574_00243</name>
    <name evidence="2" type="ORF">HUU93_11345</name>
</gene>
<evidence type="ECO:0000313" key="3">
    <source>
        <dbReference type="EMBL" id="RGU46929.1"/>
    </source>
</evidence>
<evidence type="ECO:0008006" key="9">
    <source>
        <dbReference type="Google" id="ProtNLM"/>
    </source>
</evidence>
<reference evidence="1 5" key="1">
    <citation type="submission" date="2015-09" db="EMBL/GenBank/DDBJ databases">
        <authorList>
            <consortium name="Pathogen Informatics"/>
        </authorList>
    </citation>
    <scope>NUCLEOTIDE SEQUENCE [LARGE SCALE GENOMIC DNA]</scope>
    <source>
        <strain evidence="1 5">2789STDY5834962</strain>
    </source>
</reference>
<organism evidence="1 5">
    <name type="scientific">Coprococcus comes</name>
    <dbReference type="NCBI Taxonomy" id="410072"/>
    <lineage>
        <taxon>Bacteria</taxon>
        <taxon>Bacillati</taxon>
        <taxon>Bacillota</taxon>
        <taxon>Clostridia</taxon>
        <taxon>Lachnospirales</taxon>
        <taxon>Lachnospiraceae</taxon>
        <taxon>Coprococcus</taxon>
    </lineage>
</organism>
<evidence type="ECO:0000313" key="6">
    <source>
        <dbReference type="Proteomes" id="UP000284579"/>
    </source>
</evidence>
<name>A0A173R3K5_9FIRM</name>
<evidence type="ECO:0000313" key="5">
    <source>
        <dbReference type="Proteomes" id="UP000095727"/>
    </source>
</evidence>
<proteinExistence type="predicted"/>
<reference evidence="2 8" key="3">
    <citation type="submission" date="2020-04" db="EMBL/GenBank/DDBJ databases">
        <authorList>
            <person name="Pieper L."/>
        </authorList>
    </citation>
    <scope>NUCLEOTIDE SEQUENCE [LARGE SCALE GENOMIC DNA]</scope>
    <source>
        <strain evidence="2 8">F22</strain>
    </source>
</reference>
<evidence type="ECO:0000313" key="8">
    <source>
        <dbReference type="Proteomes" id="UP000554488"/>
    </source>
</evidence>
<reference evidence="6 7" key="2">
    <citation type="submission" date="2018-08" db="EMBL/GenBank/DDBJ databases">
        <title>A genome reference for cultivated species of the human gut microbiota.</title>
        <authorList>
            <person name="Zou Y."/>
            <person name="Xue W."/>
            <person name="Luo G."/>
        </authorList>
    </citation>
    <scope>NUCLEOTIDE SEQUENCE [LARGE SCALE GENOMIC DNA]</scope>
    <source>
        <strain evidence="3 7">AF16-31</strain>
        <strain evidence="4 6">AM23-3</strain>
    </source>
</reference>
<protein>
    <recommendedName>
        <fullName evidence="9">DUF2262 domain-containing protein</fullName>
    </recommendedName>
</protein>
<dbReference type="Proteomes" id="UP000285693">
    <property type="component" value="Unassembled WGS sequence"/>
</dbReference>
<dbReference type="Proteomes" id="UP000554488">
    <property type="component" value="Unassembled WGS sequence"/>
</dbReference>
<dbReference type="EMBL" id="CYXR01000002">
    <property type="protein sequence ID" value="CUM72169.1"/>
    <property type="molecule type" value="Genomic_DNA"/>
</dbReference>
<dbReference type="EMBL" id="JABWDC010000046">
    <property type="protein sequence ID" value="NUN87177.1"/>
    <property type="molecule type" value="Genomic_DNA"/>
</dbReference>
<dbReference type="EMBL" id="QRXY01000003">
    <property type="protein sequence ID" value="RGU46929.1"/>
    <property type="molecule type" value="Genomic_DNA"/>
</dbReference>
<sequence length="138" mass="15809">MAEEPGKCRYIMGILEKNKKSKGTAFVYDENNDYYKMEINGIEFVCDSIHSDYEKHAVELAQAYEKRLPDIVDYLMPDIKEMFGITNPDVIANSLGKPSIDLDRGTLTYLEHTMDSLHIIEMEFDGIFTAFYNSCIDG</sequence>
<dbReference type="Proteomes" id="UP000284579">
    <property type="component" value="Unassembled WGS sequence"/>
</dbReference>
<dbReference type="RefSeq" id="WP_005333532.1">
    <property type="nucleotide sequence ID" value="NZ_JAAIMO010000016.1"/>
</dbReference>
<dbReference type="Proteomes" id="UP000095727">
    <property type="component" value="Unassembled WGS sequence"/>
</dbReference>
<evidence type="ECO:0000313" key="4">
    <source>
        <dbReference type="EMBL" id="RHF82805.1"/>
    </source>
</evidence>
<dbReference type="AlphaFoldDB" id="A0A173R3K5"/>
<dbReference type="EMBL" id="QRHO01000012">
    <property type="protein sequence ID" value="RHF82805.1"/>
    <property type="molecule type" value="Genomic_DNA"/>
</dbReference>
<accession>A0A173R3K5</accession>
<evidence type="ECO:0000313" key="7">
    <source>
        <dbReference type="Proteomes" id="UP000285693"/>
    </source>
</evidence>